<dbReference type="InterPro" id="IPR036390">
    <property type="entry name" value="WH_DNA-bd_sf"/>
</dbReference>
<dbReference type="InterPro" id="IPR000485">
    <property type="entry name" value="AsnC-type_HTH_dom"/>
</dbReference>
<gene>
    <name evidence="5" type="ORF">HD601_004845</name>
</gene>
<proteinExistence type="predicted"/>
<dbReference type="InterPro" id="IPR011711">
    <property type="entry name" value="GntR_C"/>
</dbReference>
<protein>
    <submittedName>
        <fullName evidence="5">DNA-binding GntR family transcriptional regulator</fullName>
    </submittedName>
</protein>
<dbReference type="InterPro" id="IPR008920">
    <property type="entry name" value="TF_FadR/GntR_C"/>
</dbReference>
<dbReference type="CDD" id="cd07377">
    <property type="entry name" value="WHTH_GntR"/>
    <property type="match status" value="1"/>
</dbReference>
<dbReference type="PANTHER" id="PTHR43537:SF24">
    <property type="entry name" value="GLUCONATE OPERON TRANSCRIPTIONAL REPRESSOR"/>
    <property type="match status" value="1"/>
</dbReference>
<dbReference type="EMBL" id="JACHMM010000001">
    <property type="protein sequence ID" value="MBB5790270.1"/>
    <property type="molecule type" value="Genomic_DNA"/>
</dbReference>
<organism evidence="5 6">
    <name type="scientific">Jiangella mangrovi</name>
    <dbReference type="NCBI Taxonomy" id="1524084"/>
    <lineage>
        <taxon>Bacteria</taxon>
        <taxon>Bacillati</taxon>
        <taxon>Actinomycetota</taxon>
        <taxon>Actinomycetes</taxon>
        <taxon>Jiangellales</taxon>
        <taxon>Jiangellaceae</taxon>
        <taxon>Jiangella</taxon>
    </lineage>
</organism>
<evidence type="ECO:0000259" key="4">
    <source>
        <dbReference type="PROSITE" id="PS50949"/>
    </source>
</evidence>
<evidence type="ECO:0000256" key="2">
    <source>
        <dbReference type="ARBA" id="ARBA00023125"/>
    </source>
</evidence>
<sequence length="218" mass="24605">MDDRPAPVRANRPTTSEEFAYHALRTDILTGRIEAGSRVVQSDVAEQLGVSVTPVREAMRRLHTEGLVELAPHRGATVVRLELAKVREIYDLRILLEPRLVERSLPLFDTGRTKELEKLCDEMDVETGVSHFAELNQRFHDSLVTSDDSWLSRIVTMLRVASSPYVALSLHAVPSLMKVSNAEHRRMLRAFIEQDLDAARELTVHHLSSTVVALEDHL</sequence>
<dbReference type="RefSeq" id="WP_184826206.1">
    <property type="nucleotide sequence ID" value="NZ_JACHMM010000001.1"/>
</dbReference>
<dbReference type="GO" id="GO:0043565">
    <property type="term" value="F:sequence-specific DNA binding"/>
    <property type="evidence" value="ECO:0007669"/>
    <property type="project" value="InterPro"/>
</dbReference>
<dbReference type="InterPro" id="IPR036388">
    <property type="entry name" value="WH-like_DNA-bd_sf"/>
</dbReference>
<dbReference type="SUPFAM" id="SSF46785">
    <property type="entry name" value="Winged helix' DNA-binding domain"/>
    <property type="match status" value="1"/>
</dbReference>
<keyword evidence="6" id="KW-1185">Reference proteome</keyword>
<dbReference type="PANTHER" id="PTHR43537">
    <property type="entry name" value="TRANSCRIPTIONAL REGULATOR, GNTR FAMILY"/>
    <property type="match status" value="1"/>
</dbReference>
<dbReference type="GO" id="GO:0003700">
    <property type="term" value="F:DNA-binding transcription factor activity"/>
    <property type="evidence" value="ECO:0007669"/>
    <property type="project" value="InterPro"/>
</dbReference>
<keyword evidence="2 5" id="KW-0238">DNA-binding</keyword>
<reference evidence="5 6" key="1">
    <citation type="submission" date="2020-08" db="EMBL/GenBank/DDBJ databases">
        <title>Sequencing the genomes of 1000 actinobacteria strains.</title>
        <authorList>
            <person name="Klenk H.-P."/>
        </authorList>
    </citation>
    <scope>NUCLEOTIDE SEQUENCE [LARGE SCALE GENOMIC DNA]</scope>
    <source>
        <strain evidence="5 6">DSM 102122</strain>
    </source>
</reference>
<keyword evidence="3" id="KW-0804">Transcription</keyword>
<dbReference type="Pfam" id="PF00392">
    <property type="entry name" value="GntR"/>
    <property type="match status" value="1"/>
</dbReference>
<dbReference type="Gene3D" id="1.10.10.10">
    <property type="entry name" value="Winged helix-like DNA-binding domain superfamily/Winged helix DNA-binding domain"/>
    <property type="match status" value="1"/>
</dbReference>
<dbReference type="PRINTS" id="PR00033">
    <property type="entry name" value="HTHASNC"/>
</dbReference>
<name>A0A7W9LNF5_9ACTN</name>
<evidence type="ECO:0000256" key="1">
    <source>
        <dbReference type="ARBA" id="ARBA00023015"/>
    </source>
</evidence>
<dbReference type="Proteomes" id="UP000542813">
    <property type="component" value="Unassembled WGS sequence"/>
</dbReference>
<dbReference type="InterPro" id="IPR000524">
    <property type="entry name" value="Tscrpt_reg_HTH_GntR"/>
</dbReference>
<evidence type="ECO:0000313" key="6">
    <source>
        <dbReference type="Proteomes" id="UP000542813"/>
    </source>
</evidence>
<accession>A0A7W9LNF5</accession>
<dbReference type="Pfam" id="PF07729">
    <property type="entry name" value="FCD"/>
    <property type="match status" value="1"/>
</dbReference>
<evidence type="ECO:0000256" key="3">
    <source>
        <dbReference type="ARBA" id="ARBA00023163"/>
    </source>
</evidence>
<dbReference type="Gene3D" id="1.20.120.530">
    <property type="entry name" value="GntR ligand-binding domain-like"/>
    <property type="match status" value="1"/>
</dbReference>
<dbReference type="PROSITE" id="PS50949">
    <property type="entry name" value="HTH_GNTR"/>
    <property type="match status" value="1"/>
</dbReference>
<dbReference type="SMART" id="SM00895">
    <property type="entry name" value="FCD"/>
    <property type="match status" value="1"/>
</dbReference>
<feature type="domain" description="HTH gntR-type" evidence="4">
    <location>
        <begin position="14"/>
        <end position="81"/>
    </location>
</feature>
<comment type="caution">
    <text evidence="5">The sequence shown here is derived from an EMBL/GenBank/DDBJ whole genome shotgun (WGS) entry which is preliminary data.</text>
</comment>
<dbReference type="SMART" id="SM00345">
    <property type="entry name" value="HTH_GNTR"/>
    <property type="match status" value="1"/>
</dbReference>
<evidence type="ECO:0000313" key="5">
    <source>
        <dbReference type="EMBL" id="MBB5790270.1"/>
    </source>
</evidence>
<dbReference type="SUPFAM" id="SSF48008">
    <property type="entry name" value="GntR ligand-binding domain-like"/>
    <property type="match status" value="1"/>
</dbReference>
<keyword evidence="1" id="KW-0805">Transcription regulation</keyword>
<dbReference type="AlphaFoldDB" id="A0A7W9LNF5"/>